<dbReference type="InterPro" id="IPR009291">
    <property type="entry name" value="Vps62"/>
</dbReference>
<evidence type="ECO:0000313" key="2">
    <source>
        <dbReference type="EMBL" id="CCA74530.1"/>
    </source>
</evidence>
<dbReference type="HOGENOM" id="CLU_024079_0_1_1"/>
<dbReference type="EMBL" id="CAFZ01000324">
    <property type="protein sequence ID" value="CCA74530.1"/>
    <property type="molecule type" value="Genomic_DNA"/>
</dbReference>
<gene>
    <name evidence="2" type="ORF">PIIN_08482</name>
</gene>
<dbReference type="STRING" id="1109443.G4TT87"/>
<dbReference type="PANTHER" id="PTHR48174:SF5">
    <property type="entry name" value="VACUOLAR PROTEIN SORTING-ASSOCIATED PROTEIN 62"/>
    <property type="match status" value="1"/>
</dbReference>
<keyword evidence="3" id="KW-1185">Reference proteome</keyword>
<evidence type="ECO:0000256" key="1">
    <source>
        <dbReference type="SAM" id="MobiDB-lite"/>
    </source>
</evidence>
<dbReference type="InParanoid" id="G4TT87"/>
<proteinExistence type="predicted"/>
<organism evidence="2 3">
    <name type="scientific">Serendipita indica (strain DSM 11827)</name>
    <name type="common">Root endophyte fungus</name>
    <name type="synonym">Piriformospora indica</name>
    <dbReference type="NCBI Taxonomy" id="1109443"/>
    <lineage>
        <taxon>Eukaryota</taxon>
        <taxon>Fungi</taxon>
        <taxon>Dikarya</taxon>
        <taxon>Basidiomycota</taxon>
        <taxon>Agaricomycotina</taxon>
        <taxon>Agaricomycetes</taxon>
        <taxon>Sebacinales</taxon>
        <taxon>Serendipitaceae</taxon>
        <taxon>Serendipita</taxon>
    </lineage>
</organism>
<dbReference type="OrthoDB" id="188042at2759"/>
<dbReference type="Pfam" id="PF06101">
    <property type="entry name" value="Vps62"/>
    <property type="match status" value="1"/>
</dbReference>
<evidence type="ECO:0000313" key="3">
    <source>
        <dbReference type="Proteomes" id="UP000007148"/>
    </source>
</evidence>
<dbReference type="AlphaFoldDB" id="G4TT87"/>
<name>G4TT87_SERID</name>
<dbReference type="PANTHER" id="PTHR48174">
    <property type="entry name" value="DUF946 FAMILY PROTEIN"/>
    <property type="match status" value="1"/>
</dbReference>
<sequence>MSTLGASEHTETAAGAGVAQNPAVASVTPTSPEKLAENKTDIPPLEAIASSSTNVNTEAIDSLPSYAIRYAPYVYLDKEERFFPGLPEEHVKSLVPRKFDGHEIPVPEELKGRLGMLALDEVNKPDTFLTMDKNLRENDLIDELTSVHCKPDETGKSKAPVWILVRDKNGVVEEKGDILDVFYFFFYPFNQGNTVLFTHFGNHVGDWEHAMIRFCDGVPQAMHLSAHSDGNSWKWAAFEKRGERPVIYAARGSHAMYPSAGKHDYSGVLLVGPSDYTSTGHLWDPTLNFVAARSIVGGVDSAEGPCGQYTSIACPSMPGLNTSYTSEEVAAVLRFQGRWGNSFSDLRLKRISQTEHQRSGSPIAGLRTLYNKVRGKAEEVSADALRAAEAGVIKGEGPAAVSEWRTRPKSTLNLKTRLLVLIWAEGPTGPRDKSLERKTMNRWKAELLE</sequence>
<evidence type="ECO:0008006" key="4">
    <source>
        <dbReference type="Google" id="ProtNLM"/>
    </source>
</evidence>
<accession>G4TT87</accession>
<comment type="caution">
    <text evidence="2">The sequence shown here is derived from an EMBL/GenBank/DDBJ whole genome shotgun (WGS) entry which is preliminary data.</text>
</comment>
<dbReference type="eggNOG" id="ENOG502R5A8">
    <property type="taxonomic scope" value="Eukaryota"/>
</dbReference>
<dbReference type="Proteomes" id="UP000007148">
    <property type="component" value="Unassembled WGS sequence"/>
</dbReference>
<reference evidence="2 3" key="1">
    <citation type="journal article" date="2011" name="PLoS Pathog.">
        <title>Endophytic Life Strategies Decoded by Genome and Transcriptome Analyses of the Mutualistic Root Symbiont Piriformospora indica.</title>
        <authorList>
            <person name="Zuccaro A."/>
            <person name="Lahrmann U."/>
            <person name="Guldener U."/>
            <person name="Langen G."/>
            <person name="Pfiffi S."/>
            <person name="Biedenkopf D."/>
            <person name="Wong P."/>
            <person name="Samans B."/>
            <person name="Grimm C."/>
            <person name="Basiewicz M."/>
            <person name="Murat C."/>
            <person name="Martin F."/>
            <person name="Kogel K.H."/>
        </authorList>
    </citation>
    <scope>NUCLEOTIDE SEQUENCE [LARGE SCALE GENOMIC DNA]</scope>
    <source>
        <strain evidence="2 3">DSM 11827</strain>
    </source>
</reference>
<protein>
    <recommendedName>
        <fullName evidence="4">VPS62-Vacuolar Protein Sorting</fullName>
    </recommendedName>
</protein>
<feature type="region of interest" description="Disordered" evidence="1">
    <location>
        <begin position="1"/>
        <end position="38"/>
    </location>
</feature>